<dbReference type="SUPFAM" id="SSF52540">
    <property type="entry name" value="P-loop containing nucleoside triphosphate hydrolases"/>
    <property type="match status" value="1"/>
</dbReference>
<dbReference type="Pfam" id="PF04408">
    <property type="entry name" value="WHD_HA2"/>
    <property type="match status" value="1"/>
</dbReference>
<evidence type="ECO:0000313" key="15">
    <source>
        <dbReference type="EMBL" id="KAK4820539.1"/>
    </source>
</evidence>
<evidence type="ECO:0000256" key="11">
    <source>
        <dbReference type="ARBA" id="ARBA00047984"/>
    </source>
</evidence>
<evidence type="ECO:0000313" key="16">
    <source>
        <dbReference type="Proteomes" id="UP001333110"/>
    </source>
</evidence>
<dbReference type="Gene3D" id="3.40.50.300">
    <property type="entry name" value="P-loop containing nucleotide triphosphate hydrolases"/>
    <property type="match status" value="2"/>
</dbReference>
<keyword evidence="8" id="KW-0067">ATP-binding</keyword>
<name>A0AAN7N9M7_MYCAM</name>
<gene>
    <name evidence="15" type="ORF">QYF61_000689</name>
</gene>
<feature type="region of interest" description="Disordered" evidence="13">
    <location>
        <begin position="760"/>
        <end position="789"/>
    </location>
</feature>
<keyword evidence="5" id="KW-0547">Nucleotide-binding</keyword>
<dbReference type="CDD" id="cd17977">
    <property type="entry name" value="DEXHc_DHX32"/>
    <property type="match status" value="1"/>
</dbReference>
<evidence type="ECO:0000259" key="14">
    <source>
        <dbReference type="PROSITE" id="PS51192"/>
    </source>
</evidence>
<dbReference type="GO" id="GO:0005681">
    <property type="term" value="C:spliceosomal complex"/>
    <property type="evidence" value="ECO:0007669"/>
    <property type="project" value="TreeGrafter"/>
</dbReference>
<dbReference type="FunFam" id="3.40.50.300:FF:001007">
    <property type="entry name" value="putative pre-mRNA-splicing factor ATP-dependent RNA helicase DHX32"/>
    <property type="match status" value="1"/>
</dbReference>
<comment type="subcellular location">
    <subcellularLocation>
        <location evidence="2">Mitochondrion</location>
    </subcellularLocation>
    <subcellularLocation>
        <location evidence="1">Nucleus</location>
    </subcellularLocation>
</comment>
<dbReference type="GO" id="GO:0003724">
    <property type="term" value="F:RNA helicase activity"/>
    <property type="evidence" value="ECO:0007669"/>
    <property type="project" value="UniProtKB-EC"/>
</dbReference>
<evidence type="ECO:0000256" key="13">
    <source>
        <dbReference type="SAM" id="MobiDB-lite"/>
    </source>
</evidence>
<dbReference type="CDD" id="cd18791">
    <property type="entry name" value="SF2_C_RHA"/>
    <property type="match status" value="1"/>
</dbReference>
<keyword evidence="10" id="KW-0539">Nucleus</keyword>
<evidence type="ECO:0000256" key="4">
    <source>
        <dbReference type="ARBA" id="ARBA00012552"/>
    </source>
</evidence>
<protein>
    <recommendedName>
        <fullName evidence="12">Putative pre-mRNA-splicing factor ATP-dependent RNA helicase DHX32</fullName>
        <ecNumber evidence="4">3.6.4.13</ecNumber>
    </recommendedName>
</protein>
<evidence type="ECO:0000256" key="12">
    <source>
        <dbReference type="ARBA" id="ARBA00073474"/>
    </source>
</evidence>
<dbReference type="InterPro" id="IPR048333">
    <property type="entry name" value="HA2_WH"/>
</dbReference>
<comment type="similarity">
    <text evidence="3">Belongs to the DEAD box helicase family. DEAH subfamily.</text>
</comment>
<keyword evidence="9" id="KW-0496">Mitochondrion</keyword>
<accession>A0AAN7N9M7</accession>
<dbReference type="Pfam" id="PF21010">
    <property type="entry name" value="HA2_C"/>
    <property type="match status" value="1"/>
</dbReference>
<dbReference type="EC" id="3.6.4.13" evidence="4"/>
<proteinExistence type="inferred from homology"/>
<dbReference type="EMBL" id="JAUNZN010000005">
    <property type="protein sequence ID" value="KAK4820539.1"/>
    <property type="molecule type" value="Genomic_DNA"/>
</dbReference>
<evidence type="ECO:0000256" key="5">
    <source>
        <dbReference type="ARBA" id="ARBA00022741"/>
    </source>
</evidence>
<evidence type="ECO:0000256" key="8">
    <source>
        <dbReference type="ARBA" id="ARBA00022840"/>
    </source>
</evidence>
<dbReference type="Gene3D" id="1.20.120.1080">
    <property type="match status" value="1"/>
</dbReference>
<sequence length="789" mass="90619">MAFLTFPPEIHWFSELLDCNDGDEEEILVCGEDLELNPFDGLPYSSRYYKLMKEREELPVWKEKYPFMESLLNNQIVIVSGDAKTGKSSQIPQWCAEYCLSVHYQHGVVVCTQVHKQTAVWLALRVADEMDVNIGHEVGYVIPFESCCTTETILRYCTDDMLQREMMSTPLLNYYGVIILDDVHERTVATDALLGLLKDVLISRPELRLVILTAPQMSSKLQNYYGSVPFIRVENKHHAEVVYSCSVQKDHFLSALRLLFEIHHTKEKGDIAIFLACEQEIEKAYQMIRQEQSNLNPDLGELIPVPLYPTKQDLIPKPNQDKQKCCKKYRRKVLLTTSFGESLIWIKNVTFVIDVGVERRKVYNPRIRADSVITQPISKSQAEMHKQILGMSSSGKLFCLYPEEFTYKEIKPHTPAKIKESKLTSMVLFLKRMDIAGFRHCDFISRPAPESLMQALEDLDYLAALDNDGNLSEFGIIMSEFPLDPQLSKSILASCEFECVDEMLTIAAMVLINNVSLHGLCHLPNPRRLFQSLFTRATQRQTFVIHILLISTPNCFLHAPPGTEEIALTCWRKFSHPAGDHFTLINVFNAFKEASANSASQYYSNEKWCRDYFLSCSALRMAETIRAELVEIMKRIELPISEPDFGSKENILSIKKSLLSGYFMHIARDVDGSGNYLMLTHRQVAQLHPFSSYYNTRRIPEWVLFHEFSISEDNSIRVVSEISPDLFVELVPQYYFSNLPPSESKDILQEVINHLSPVSTMKEEQKTNNDSKEKEKFPQTPTEQRCIIQ</sequence>
<evidence type="ECO:0000256" key="2">
    <source>
        <dbReference type="ARBA" id="ARBA00004173"/>
    </source>
</evidence>
<dbReference type="PANTHER" id="PTHR18934:SF88">
    <property type="entry name" value="PRE-MRNA-SPLICING FACTOR ATP-DEPENDENT RNA HELICASE DHX32-RELATED"/>
    <property type="match status" value="1"/>
</dbReference>
<keyword evidence="7" id="KW-0347">Helicase</keyword>
<evidence type="ECO:0000256" key="9">
    <source>
        <dbReference type="ARBA" id="ARBA00023128"/>
    </source>
</evidence>
<dbReference type="PANTHER" id="PTHR18934">
    <property type="entry name" value="ATP-DEPENDENT RNA HELICASE"/>
    <property type="match status" value="1"/>
</dbReference>
<comment type="caution">
    <text evidence="15">The sequence shown here is derived from an EMBL/GenBank/DDBJ whole genome shotgun (WGS) entry which is preliminary data.</text>
</comment>
<dbReference type="Proteomes" id="UP001333110">
    <property type="component" value="Unassembled WGS sequence"/>
</dbReference>
<dbReference type="GO" id="GO:0016787">
    <property type="term" value="F:hydrolase activity"/>
    <property type="evidence" value="ECO:0007669"/>
    <property type="project" value="UniProtKB-KW"/>
</dbReference>
<dbReference type="GO" id="GO:0003723">
    <property type="term" value="F:RNA binding"/>
    <property type="evidence" value="ECO:0007669"/>
    <property type="project" value="TreeGrafter"/>
</dbReference>
<evidence type="ECO:0000256" key="10">
    <source>
        <dbReference type="ARBA" id="ARBA00023242"/>
    </source>
</evidence>
<evidence type="ECO:0000256" key="1">
    <source>
        <dbReference type="ARBA" id="ARBA00004123"/>
    </source>
</evidence>
<dbReference type="GO" id="GO:0005739">
    <property type="term" value="C:mitochondrion"/>
    <property type="evidence" value="ECO:0007669"/>
    <property type="project" value="UniProtKB-SubCell"/>
</dbReference>
<dbReference type="AlphaFoldDB" id="A0AAN7N9M7"/>
<dbReference type="Pfam" id="PF07717">
    <property type="entry name" value="OB_NTP_bind"/>
    <property type="match status" value="1"/>
</dbReference>
<keyword evidence="16" id="KW-1185">Reference proteome</keyword>
<feature type="domain" description="Helicase ATP-binding" evidence="14">
    <location>
        <begin position="68"/>
        <end position="234"/>
    </location>
</feature>
<evidence type="ECO:0000256" key="6">
    <source>
        <dbReference type="ARBA" id="ARBA00022801"/>
    </source>
</evidence>
<dbReference type="InterPro" id="IPR011709">
    <property type="entry name" value="DEAD-box_helicase_OB_fold"/>
</dbReference>
<dbReference type="SMART" id="SM00847">
    <property type="entry name" value="HA2"/>
    <property type="match status" value="1"/>
</dbReference>
<evidence type="ECO:0000256" key="7">
    <source>
        <dbReference type="ARBA" id="ARBA00022806"/>
    </source>
</evidence>
<dbReference type="FunFam" id="3.40.50.300:FF:001055">
    <property type="entry name" value="putative pre-mRNA-splicing factor ATP-dependent RNA helicase DHX32"/>
    <property type="match status" value="1"/>
</dbReference>
<comment type="catalytic activity">
    <reaction evidence="11">
        <text>ATP + H2O = ADP + phosphate + H(+)</text>
        <dbReference type="Rhea" id="RHEA:13065"/>
        <dbReference type="ChEBI" id="CHEBI:15377"/>
        <dbReference type="ChEBI" id="CHEBI:15378"/>
        <dbReference type="ChEBI" id="CHEBI:30616"/>
        <dbReference type="ChEBI" id="CHEBI:43474"/>
        <dbReference type="ChEBI" id="CHEBI:456216"/>
        <dbReference type="EC" id="3.6.4.13"/>
    </reaction>
</comment>
<dbReference type="GO" id="GO:0005524">
    <property type="term" value="F:ATP binding"/>
    <property type="evidence" value="ECO:0007669"/>
    <property type="project" value="UniProtKB-KW"/>
</dbReference>
<evidence type="ECO:0000256" key="3">
    <source>
        <dbReference type="ARBA" id="ARBA00008792"/>
    </source>
</evidence>
<keyword evidence="6" id="KW-0378">Hydrolase</keyword>
<organism evidence="15 16">
    <name type="scientific">Mycteria americana</name>
    <name type="common">Wood stork</name>
    <dbReference type="NCBI Taxonomy" id="33587"/>
    <lineage>
        <taxon>Eukaryota</taxon>
        <taxon>Metazoa</taxon>
        <taxon>Chordata</taxon>
        <taxon>Craniata</taxon>
        <taxon>Vertebrata</taxon>
        <taxon>Euteleostomi</taxon>
        <taxon>Archelosauria</taxon>
        <taxon>Archosauria</taxon>
        <taxon>Dinosauria</taxon>
        <taxon>Saurischia</taxon>
        <taxon>Theropoda</taxon>
        <taxon>Coelurosauria</taxon>
        <taxon>Aves</taxon>
        <taxon>Neognathae</taxon>
        <taxon>Neoaves</taxon>
        <taxon>Aequornithes</taxon>
        <taxon>Ciconiiformes</taxon>
        <taxon>Ciconiidae</taxon>
        <taxon>Mycteria</taxon>
    </lineage>
</organism>
<dbReference type="InterPro" id="IPR007502">
    <property type="entry name" value="Helicase-assoc_dom"/>
</dbReference>
<dbReference type="InterPro" id="IPR014001">
    <property type="entry name" value="Helicase_ATP-bd"/>
</dbReference>
<dbReference type="InterPro" id="IPR027417">
    <property type="entry name" value="P-loop_NTPase"/>
</dbReference>
<feature type="compositionally biased region" description="Basic and acidic residues" evidence="13">
    <location>
        <begin position="761"/>
        <end position="777"/>
    </location>
</feature>
<dbReference type="PROSITE" id="PS51192">
    <property type="entry name" value="HELICASE_ATP_BIND_1"/>
    <property type="match status" value="1"/>
</dbReference>
<reference evidence="15 16" key="1">
    <citation type="journal article" date="2023" name="J. Hered.">
        <title>Chromosome-level genome of the wood stork (Mycteria americana) provides insight into avian chromosome evolution.</title>
        <authorList>
            <person name="Flamio R. Jr."/>
            <person name="Ramstad K.M."/>
        </authorList>
    </citation>
    <scope>NUCLEOTIDE SEQUENCE [LARGE SCALE GENOMIC DNA]</scope>
    <source>
        <strain evidence="15">JAX WOST 10</strain>
    </source>
</reference>